<feature type="chain" id="PRO_5042126526" description="DUF1311 domain-containing protein" evidence="1">
    <location>
        <begin position="20"/>
        <end position="168"/>
    </location>
</feature>
<keyword evidence="1" id="KW-0732">Signal</keyword>
<evidence type="ECO:0000313" key="2">
    <source>
        <dbReference type="EMBL" id="QED91302.1"/>
    </source>
</evidence>
<sequence>MKKSLALLLLASFAVPAFAQTRPGTDHASLAAECEQLIKDTNTLANGTLCYRESPEASSYFNDLSMILLFNHPKVDQCRQQARQSPNQSHTARPTNADLGKLCAESRVERARLRREIETYLDSKMAEYAAAEAPKRGISATELLHQTRAKETERRAKVDAAIRRIDGR</sequence>
<dbReference type="EMBL" id="CP038018">
    <property type="protein sequence ID" value="QED91302.1"/>
    <property type="molecule type" value="Genomic_DNA"/>
</dbReference>
<proteinExistence type="predicted"/>
<accession>A0AAE6M4W1</accession>
<name>A0AAE6M4W1_9NEIS</name>
<dbReference type="RefSeq" id="WP_067442729.1">
    <property type="nucleotide sequence ID" value="NZ_CP038018.1"/>
</dbReference>
<organism evidence="2 3">
    <name type="scientific">Eikenella exigua</name>
    <dbReference type="NCBI Taxonomy" id="2528037"/>
    <lineage>
        <taxon>Bacteria</taxon>
        <taxon>Pseudomonadati</taxon>
        <taxon>Pseudomonadota</taxon>
        <taxon>Betaproteobacteria</taxon>
        <taxon>Neisseriales</taxon>
        <taxon>Neisseriaceae</taxon>
        <taxon>Eikenella</taxon>
    </lineage>
</organism>
<reference evidence="3" key="1">
    <citation type="journal article" date="2019" name="J. Anim. Genet.">
        <title>Description and whole genome sequencing of Eikenella exigua sp. nov., isolated from brain abscess and blood.</title>
        <authorList>
            <person name="Stormo K.A."/>
            <person name="Nygaard R.M."/>
            <person name="Bruvold T.S."/>
            <person name="Dimmen G."/>
            <person name="Lindemann P.C."/>
            <person name="Jordal S."/>
            <person name="Kommedal O."/>
        </authorList>
    </citation>
    <scope>NUCLEOTIDE SEQUENCE [LARGE SCALE GENOMIC DNA]</scope>
    <source>
        <strain evidence="3">PXX</strain>
    </source>
</reference>
<evidence type="ECO:0000313" key="3">
    <source>
        <dbReference type="Proteomes" id="UP000326695"/>
    </source>
</evidence>
<dbReference type="AlphaFoldDB" id="A0AAE6M4W1"/>
<evidence type="ECO:0008006" key="4">
    <source>
        <dbReference type="Google" id="ProtNLM"/>
    </source>
</evidence>
<keyword evidence="3" id="KW-1185">Reference proteome</keyword>
<feature type="signal peptide" evidence="1">
    <location>
        <begin position="1"/>
        <end position="19"/>
    </location>
</feature>
<gene>
    <name evidence="2" type="ORF">EZJ17_00690</name>
</gene>
<protein>
    <recommendedName>
        <fullName evidence="4">DUF1311 domain-containing protein</fullName>
    </recommendedName>
</protein>
<dbReference type="Proteomes" id="UP000326695">
    <property type="component" value="Chromosome"/>
</dbReference>
<dbReference type="KEGG" id="eex:EZJ17_00690"/>
<evidence type="ECO:0000256" key="1">
    <source>
        <dbReference type="SAM" id="SignalP"/>
    </source>
</evidence>